<evidence type="ECO:0000313" key="2">
    <source>
        <dbReference type="Proteomes" id="UP000251341"/>
    </source>
</evidence>
<dbReference type="SMART" id="SM00855">
    <property type="entry name" value="PGAM"/>
    <property type="match status" value="1"/>
</dbReference>
<dbReference type="Pfam" id="PF00300">
    <property type="entry name" value="His_Phos_1"/>
    <property type="match status" value="1"/>
</dbReference>
<accession>A0A315ESA9</accession>
<dbReference type="RefSeq" id="WP_108358906.1">
    <property type="nucleotide sequence ID" value="NZ_NESP01000001.1"/>
</dbReference>
<dbReference type="InterPro" id="IPR029033">
    <property type="entry name" value="His_PPase_superfam"/>
</dbReference>
<dbReference type="EMBL" id="NESP01000001">
    <property type="protein sequence ID" value="PUE60643.1"/>
    <property type="molecule type" value="Genomic_DNA"/>
</dbReference>
<protein>
    <submittedName>
        <fullName evidence="1">Histidine phosphatase family protein</fullName>
    </submittedName>
</protein>
<dbReference type="InterPro" id="IPR013078">
    <property type="entry name" value="His_Pase_superF_clade-1"/>
</dbReference>
<dbReference type="Proteomes" id="UP000251341">
    <property type="component" value="Unassembled WGS sequence"/>
</dbReference>
<proteinExistence type="predicted"/>
<organism evidence="1 2">
    <name type="scientific">Limnohabitans curvus</name>
    <dbReference type="NCBI Taxonomy" id="323423"/>
    <lineage>
        <taxon>Bacteria</taxon>
        <taxon>Pseudomonadati</taxon>
        <taxon>Pseudomonadota</taxon>
        <taxon>Betaproteobacteria</taxon>
        <taxon>Burkholderiales</taxon>
        <taxon>Comamonadaceae</taxon>
        <taxon>Limnohabitans</taxon>
    </lineage>
</organism>
<reference evidence="1 2" key="1">
    <citation type="submission" date="2017-04" db="EMBL/GenBank/DDBJ databases">
        <title>Unexpected and diverse lifestyles within the genus Limnohabitans.</title>
        <authorList>
            <person name="Kasalicky V."/>
            <person name="Mehrshad M."/>
            <person name="Andrei S.-A."/>
            <person name="Salcher M."/>
            <person name="Kratochvilova H."/>
            <person name="Simek K."/>
            <person name="Ghai R."/>
        </authorList>
    </citation>
    <scope>NUCLEOTIDE SEQUENCE [LARGE SCALE GENOMIC DNA]</scope>
    <source>
        <strain evidence="1 2">MWH-C5</strain>
    </source>
</reference>
<dbReference type="AlphaFoldDB" id="A0A315ESA9"/>
<dbReference type="Gene3D" id="3.40.50.1240">
    <property type="entry name" value="Phosphoglycerate mutase-like"/>
    <property type="match status" value="1"/>
</dbReference>
<dbReference type="SUPFAM" id="SSF53254">
    <property type="entry name" value="Phosphoglycerate mutase-like"/>
    <property type="match status" value="1"/>
</dbReference>
<gene>
    <name evidence="1" type="ORF">B9Z44_00885</name>
</gene>
<name>A0A315ESA9_9BURK</name>
<dbReference type="CDD" id="cd07067">
    <property type="entry name" value="HP_PGM_like"/>
    <property type="match status" value="1"/>
</dbReference>
<sequence length="166" mass="18751">MDLILWRHAEAEVAPEGGDDLSRSLTKKGERQAMRMAAWLDRHLPEGTRVLVSPSRRTQQTVAPLGRKFKLRDELVPETSVEDVLHLLKWHPETGPQLKGPVLLVGHQPYLGELVAKLLGMQEHTCPVRKGGVWWLRTRLRDGQPQTVLLTVACPELTSSSWDDRS</sequence>
<keyword evidence="2" id="KW-1185">Reference proteome</keyword>
<evidence type="ECO:0000313" key="1">
    <source>
        <dbReference type="EMBL" id="PUE60643.1"/>
    </source>
</evidence>
<comment type="caution">
    <text evidence="1">The sequence shown here is derived from an EMBL/GenBank/DDBJ whole genome shotgun (WGS) entry which is preliminary data.</text>
</comment>